<feature type="modified residue" description="N6-(pyridoxal phosphate)lysine" evidence="12">
    <location>
        <position position="192"/>
    </location>
</feature>
<dbReference type="PATRIC" id="fig|199.248.peg.1474"/>
<keyword evidence="4 12" id="KW-0032">Aminotransferase</keyword>
<dbReference type="Gene3D" id="3.40.640.10">
    <property type="entry name" value="Type I PLP-dependent aspartate aminotransferase-like (Major domain)"/>
    <property type="match status" value="1"/>
</dbReference>
<evidence type="ECO:0000259" key="14">
    <source>
        <dbReference type="Pfam" id="PF00266"/>
    </source>
</evidence>
<evidence type="ECO:0000313" key="15">
    <source>
        <dbReference type="EMBL" id="ALF48079.1"/>
    </source>
</evidence>
<dbReference type="Gene3D" id="3.90.1150.10">
    <property type="entry name" value="Aspartate Aminotransferase, domain 1"/>
    <property type="match status" value="1"/>
</dbReference>
<comment type="pathway">
    <text evidence="1 12">Cofactor biosynthesis; pyridoxine 5'-phosphate biosynthesis; pyridoxine 5'-phosphate from D-erythrose 4-phosphate: step 3/5.</text>
</comment>
<dbReference type="InterPro" id="IPR015421">
    <property type="entry name" value="PyrdxlP-dep_Trfase_major"/>
</dbReference>
<name>A0A0M4SV81_9BACT</name>
<dbReference type="InterPro" id="IPR015422">
    <property type="entry name" value="PyrdxlP-dep_Trfase_small"/>
</dbReference>
<keyword evidence="7 12" id="KW-0663">Pyridoxal phosphate</keyword>
<comment type="function">
    <text evidence="12">Catalyzes the reversible conversion of 3-phosphohydroxypyruvate to phosphoserine and of 3-hydroxy-2-oxo-4-phosphonooxybutanoate to phosphohydroxythreonine.</text>
</comment>
<sequence>MSRKINFSAGPSAIPLDVLEHAKAEFTDYRGEGYSIMEISHRSKTFEEIHFGAMDKIRKLYGIGDEYEILFLQGGAHLQFAMIPMNLYQGGKAQYANTGVWTNKAIKEAKVLGVNVDVVASSEDENFSYIPEVKFSDDADYAYICSNNTIYGTQYKAMPKTKSPLVVDASSDFFARPLDFSSIGLLYGGAQKNAGPSGVTIVILRKDLVDRVSSQNIPMFLRYKTHVEANSLYNTPPTFGIYLLNLTMQHLLDLGGLAEVEKINAKKASTLYSIIDSSNGFYLGHAKKSSRSDMNVSFTIPKDHALEPVFVEEALKEGMLGLKGHRHLGGIRASIYNAVSQSDVEKLGEFMREFARKHG</sequence>
<protein>
    <recommendedName>
        <fullName evidence="12">Phosphoserine aminotransferase</fullName>
        <ecNumber evidence="12">2.6.1.52</ecNumber>
    </recommendedName>
    <alternativeName>
        <fullName evidence="12">Phosphohydroxythreonine aminotransferase</fullName>
        <shortName evidence="12">PSAT</shortName>
    </alternativeName>
</protein>
<gene>
    <name evidence="12 15" type="primary">serC</name>
    <name evidence="15" type="ORF">CCON33237_1427</name>
</gene>
<dbReference type="InterPro" id="IPR000192">
    <property type="entry name" value="Aminotrans_V_dom"/>
</dbReference>
<evidence type="ECO:0000256" key="5">
    <source>
        <dbReference type="ARBA" id="ARBA00022605"/>
    </source>
</evidence>
<dbReference type="GO" id="GO:0005737">
    <property type="term" value="C:cytoplasm"/>
    <property type="evidence" value="ECO:0007669"/>
    <property type="project" value="UniProtKB-SubCell"/>
</dbReference>
<evidence type="ECO:0000256" key="12">
    <source>
        <dbReference type="HAMAP-Rule" id="MF_00160"/>
    </source>
</evidence>
<evidence type="ECO:0000256" key="4">
    <source>
        <dbReference type="ARBA" id="ARBA00022576"/>
    </source>
</evidence>
<evidence type="ECO:0000256" key="3">
    <source>
        <dbReference type="ARBA" id="ARBA00006904"/>
    </source>
</evidence>
<evidence type="ECO:0000313" key="16">
    <source>
        <dbReference type="Proteomes" id="UP000066049"/>
    </source>
</evidence>
<dbReference type="FunFam" id="3.40.640.10:FF:000010">
    <property type="entry name" value="Phosphoserine aminotransferase"/>
    <property type="match status" value="1"/>
</dbReference>
<comment type="caution">
    <text evidence="12">Lacks conserved residue(s) required for the propagation of feature annotation.</text>
</comment>
<dbReference type="PANTHER" id="PTHR43247:SF1">
    <property type="entry name" value="PHOSPHOSERINE AMINOTRANSFERASE"/>
    <property type="match status" value="1"/>
</dbReference>
<dbReference type="Proteomes" id="UP000066049">
    <property type="component" value="Chromosome"/>
</dbReference>
<dbReference type="UniPathway" id="UPA00135">
    <property type="reaction ID" value="UER00197"/>
</dbReference>
<comment type="subunit">
    <text evidence="12">Homodimer.</text>
</comment>
<keyword evidence="5 12" id="KW-0028">Amino-acid biosynthesis</keyword>
<keyword evidence="6 12" id="KW-0808">Transferase</keyword>
<dbReference type="RefSeq" id="WP_054197016.1">
    <property type="nucleotide sequence ID" value="NZ_CABMKQ010000016.1"/>
</dbReference>
<dbReference type="GO" id="GO:0006564">
    <property type="term" value="P:L-serine biosynthetic process"/>
    <property type="evidence" value="ECO:0007669"/>
    <property type="project" value="UniProtKB-UniRule"/>
</dbReference>
<feature type="binding site" evidence="12">
    <location>
        <position position="101"/>
    </location>
    <ligand>
        <name>pyridoxal 5'-phosphate</name>
        <dbReference type="ChEBI" id="CHEBI:597326"/>
    </ligand>
</feature>
<dbReference type="GO" id="GO:0008615">
    <property type="term" value="P:pyridoxine biosynthetic process"/>
    <property type="evidence" value="ECO:0007669"/>
    <property type="project" value="UniProtKB-UniRule"/>
</dbReference>
<dbReference type="PIRSF" id="PIRSF000525">
    <property type="entry name" value="SerC"/>
    <property type="match status" value="1"/>
</dbReference>
<feature type="binding site" evidence="12">
    <location>
        <begin position="234"/>
        <end position="235"/>
    </location>
    <ligand>
        <name>pyridoxal 5'-phosphate</name>
        <dbReference type="ChEBI" id="CHEBI:597326"/>
    </ligand>
</feature>
<evidence type="ECO:0000256" key="9">
    <source>
        <dbReference type="ARBA" id="ARBA00023299"/>
    </source>
</evidence>
<evidence type="ECO:0000256" key="2">
    <source>
        <dbReference type="ARBA" id="ARBA00005099"/>
    </source>
</evidence>
<evidence type="ECO:0000256" key="10">
    <source>
        <dbReference type="ARBA" id="ARBA00047630"/>
    </source>
</evidence>
<dbReference type="Pfam" id="PF00266">
    <property type="entry name" value="Aminotran_5"/>
    <property type="match status" value="1"/>
</dbReference>
<dbReference type="PANTHER" id="PTHR43247">
    <property type="entry name" value="PHOSPHOSERINE AMINOTRANSFERASE"/>
    <property type="match status" value="1"/>
</dbReference>
<dbReference type="FunFam" id="3.90.1150.10:FF:000006">
    <property type="entry name" value="Phosphoserine aminotransferase"/>
    <property type="match status" value="1"/>
</dbReference>
<dbReference type="UniPathway" id="UPA00244">
    <property type="reaction ID" value="UER00311"/>
</dbReference>
<accession>A0A0M4SV81</accession>
<feature type="binding site" evidence="12">
    <location>
        <position position="42"/>
    </location>
    <ligand>
        <name>L-glutamate</name>
        <dbReference type="ChEBI" id="CHEBI:29985"/>
    </ligand>
</feature>
<dbReference type="AlphaFoldDB" id="A0A0M4SV81"/>
<feature type="domain" description="Aminotransferase class V" evidence="14">
    <location>
        <begin position="6"/>
        <end position="347"/>
    </location>
</feature>
<evidence type="ECO:0000256" key="11">
    <source>
        <dbReference type="ARBA" id="ARBA00049007"/>
    </source>
</evidence>
<dbReference type="GeneID" id="28663106"/>
<dbReference type="NCBIfam" id="NF003764">
    <property type="entry name" value="PRK05355.1"/>
    <property type="match status" value="1"/>
</dbReference>
<feature type="binding site" evidence="12">
    <location>
        <position position="191"/>
    </location>
    <ligand>
        <name>pyridoxal 5'-phosphate</name>
        <dbReference type="ChEBI" id="CHEBI:597326"/>
    </ligand>
</feature>
<comment type="pathway">
    <text evidence="2 12 13">Amino-acid biosynthesis; L-serine biosynthesis; L-serine from 3-phospho-D-glycerate: step 2/3.</text>
</comment>
<evidence type="ECO:0000256" key="7">
    <source>
        <dbReference type="ARBA" id="ARBA00022898"/>
    </source>
</evidence>
<reference evidence="16" key="1">
    <citation type="submission" date="2015-08" db="EMBL/GenBank/DDBJ databases">
        <title>Comparative genomics of the Campylobacter concisus group.</title>
        <authorList>
            <person name="Miller W.G."/>
            <person name="Yee E."/>
            <person name="Chapman M.H."/>
            <person name="Huynh S."/>
            <person name="Bono J.L."/>
            <person name="On S.L.W."/>
            <person name="St Leger J."/>
            <person name="Foster G."/>
            <person name="Parker C.T."/>
        </authorList>
    </citation>
    <scope>NUCLEOTIDE SEQUENCE [LARGE SCALE GENOMIC DNA]</scope>
    <source>
        <strain evidence="16">ATCC 33237</strain>
    </source>
</reference>
<evidence type="ECO:0000256" key="13">
    <source>
        <dbReference type="RuleBase" id="RU004505"/>
    </source>
</evidence>
<dbReference type="SUPFAM" id="SSF53383">
    <property type="entry name" value="PLP-dependent transferases"/>
    <property type="match status" value="1"/>
</dbReference>
<keyword evidence="8 12" id="KW-0664">Pyridoxine biosynthesis</keyword>
<feature type="binding site" evidence="12">
    <location>
        <position position="168"/>
    </location>
    <ligand>
        <name>pyridoxal 5'-phosphate</name>
        <dbReference type="ChEBI" id="CHEBI:597326"/>
    </ligand>
</feature>
<dbReference type="HAMAP" id="MF_00160">
    <property type="entry name" value="SerC_aminotrans_5"/>
    <property type="match status" value="1"/>
</dbReference>
<comment type="catalytic activity">
    <reaction evidence="10 12">
        <text>4-(phosphooxy)-L-threonine + 2-oxoglutarate = (R)-3-hydroxy-2-oxo-4-phosphooxybutanoate + L-glutamate</text>
        <dbReference type="Rhea" id="RHEA:16573"/>
        <dbReference type="ChEBI" id="CHEBI:16810"/>
        <dbReference type="ChEBI" id="CHEBI:29985"/>
        <dbReference type="ChEBI" id="CHEBI:58452"/>
        <dbReference type="ChEBI" id="CHEBI:58538"/>
        <dbReference type="EC" id="2.6.1.52"/>
    </reaction>
</comment>
<dbReference type="GO" id="GO:0004648">
    <property type="term" value="F:O-phospho-L-serine:2-oxoglutarate aminotransferase activity"/>
    <property type="evidence" value="ECO:0007669"/>
    <property type="project" value="UniProtKB-UniRule"/>
</dbReference>
<feature type="binding site" evidence="12">
    <location>
        <position position="149"/>
    </location>
    <ligand>
        <name>pyridoxal 5'-phosphate</name>
        <dbReference type="ChEBI" id="CHEBI:597326"/>
    </ligand>
</feature>
<dbReference type="EC" id="2.6.1.52" evidence="12"/>
<comment type="cofactor">
    <cofactor evidence="12">
        <name>pyridoxal 5'-phosphate</name>
        <dbReference type="ChEBI" id="CHEBI:597326"/>
    </cofactor>
    <text evidence="12">Binds 1 pyridoxal phosphate per subunit.</text>
</comment>
<dbReference type="GO" id="GO:0030170">
    <property type="term" value="F:pyridoxal phosphate binding"/>
    <property type="evidence" value="ECO:0007669"/>
    <property type="project" value="UniProtKB-UniRule"/>
</dbReference>
<comment type="catalytic activity">
    <reaction evidence="11 12 13">
        <text>O-phospho-L-serine + 2-oxoglutarate = 3-phosphooxypyruvate + L-glutamate</text>
        <dbReference type="Rhea" id="RHEA:14329"/>
        <dbReference type="ChEBI" id="CHEBI:16810"/>
        <dbReference type="ChEBI" id="CHEBI:18110"/>
        <dbReference type="ChEBI" id="CHEBI:29985"/>
        <dbReference type="ChEBI" id="CHEBI:57524"/>
        <dbReference type="EC" id="2.6.1.52"/>
    </reaction>
</comment>
<dbReference type="InterPro" id="IPR020578">
    <property type="entry name" value="Aminotrans_V_PyrdxlP_BS"/>
</dbReference>
<comment type="similarity">
    <text evidence="3 12">Belongs to the class-V pyridoxal-phosphate-dependent aminotransferase family. SerC subfamily.</text>
</comment>
<organism evidence="15 16">
    <name type="scientific">Campylobacter concisus</name>
    <dbReference type="NCBI Taxonomy" id="199"/>
    <lineage>
        <taxon>Bacteria</taxon>
        <taxon>Pseudomonadati</taxon>
        <taxon>Campylobacterota</taxon>
        <taxon>Epsilonproteobacteria</taxon>
        <taxon>Campylobacterales</taxon>
        <taxon>Campylobacteraceae</taxon>
        <taxon>Campylobacter</taxon>
    </lineage>
</organism>
<dbReference type="PROSITE" id="PS00595">
    <property type="entry name" value="AA_TRANSFER_CLASS_5"/>
    <property type="match status" value="1"/>
</dbReference>
<dbReference type="InterPro" id="IPR022278">
    <property type="entry name" value="Pser_aminoTfrase"/>
</dbReference>
<dbReference type="InterPro" id="IPR015424">
    <property type="entry name" value="PyrdxlP-dep_Trfase"/>
</dbReference>
<dbReference type="KEGG" id="ccoc:CCON33237_1427"/>
<comment type="subcellular location">
    <subcellularLocation>
        <location evidence="12">Cytoplasm</location>
    </subcellularLocation>
</comment>
<evidence type="ECO:0000256" key="8">
    <source>
        <dbReference type="ARBA" id="ARBA00023096"/>
    </source>
</evidence>
<keyword evidence="12" id="KW-0963">Cytoplasm</keyword>
<proteinExistence type="inferred from homology"/>
<evidence type="ECO:0000256" key="1">
    <source>
        <dbReference type="ARBA" id="ARBA00004915"/>
    </source>
</evidence>
<dbReference type="EMBL" id="CP012541">
    <property type="protein sequence ID" value="ALF48079.1"/>
    <property type="molecule type" value="Genomic_DNA"/>
</dbReference>
<keyword evidence="9 12" id="KW-0718">Serine biosynthesis</keyword>
<evidence type="ECO:0000256" key="6">
    <source>
        <dbReference type="ARBA" id="ARBA00022679"/>
    </source>
</evidence>
<dbReference type="NCBIfam" id="TIGR01364">
    <property type="entry name" value="serC_1"/>
    <property type="match status" value="1"/>
</dbReference>